<evidence type="ECO:0000313" key="2">
    <source>
        <dbReference type="Proteomes" id="UP000054558"/>
    </source>
</evidence>
<dbReference type="AlphaFoldDB" id="A0A1Y1IXL6"/>
<organism evidence="1 2">
    <name type="scientific">Klebsormidium nitens</name>
    <name type="common">Green alga</name>
    <name type="synonym">Ulothrix nitens</name>
    <dbReference type="NCBI Taxonomy" id="105231"/>
    <lineage>
        <taxon>Eukaryota</taxon>
        <taxon>Viridiplantae</taxon>
        <taxon>Streptophyta</taxon>
        <taxon>Klebsormidiophyceae</taxon>
        <taxon>Klebsormidiales</taxon>
        <taxon>Klebsormidiaceae</taxon>
        <taxon>Klebsormidium</taxon>
    </lineage>
</organism>
<evidence type="ECO:0000313" key="1">
    <source>
        <dbReference type="EMBL" id="GAQ93656.1"/>
    </source>
</evidence>
<feature type="non-terminal residue" evidence="1">
    <location>
        <position position="1"/>
    </location>
</feature>
<proteinExistence type="predicted"/>
<gene>
    <name evidence="1" type="ORF">KFL_017660010</name>
</gene>
<protein>
    <submittedName>
        <fullName evidence="1">Uncharacterized protein</fullName>
    </submittedName>
</protein>
<accession>A0A1Y1IXL6</accession>
<sequence>TDFLWLNTALGVGTWDASNRQLPDQFSYNLQFVGPNDADVFATVTRNGNSNQNGRAEFIGVMRHSA</sequence>
<name>A0A1Y1IXL6_KLENI</name>
<dbReference type="Proteomes" id="UP000054558">
    <property type="component" value="Unassembled WGS sequence"/>
</dbReference>
<dbReference type="OMA" id="GTWDASN"/>
<keyword evidence="2" id="KW-1185">Reference proteome</keyword>
<dbReference type="OrthoDB" id="549491at2759"/>
<reference evidence="1 2" key="1">
    <citation type="journal article" date="2014" name="Nat. Commun.">
        <title>Klebsormidium flaccidum genome reveals primary factors for plant terrestrial adaptation.</title>
        <authorList>
            <person name="Hori K."/>
            <person name="Maruyama F."/>
            <person name="Fujisawa T."/>
            <person name="Togashi T."/>
            <person name="Yamamoto N."/>
            <person name="Seo M."/>
            <person name="Sato S."/>
            <person name="Yamada T."/>
            <person name="Mori H."/>
            <person name="Tajima N."/>
            <person name="Moriyama T."/>
            <person name="Ikeuchi M."/>
            <person name="Watanabe M."/>
            <person name="Wada H."/>
            <person name="Kobayashi K."/>
            <person name="Saito M."/>
            <person name="Masuda T."/>
            <person name="Sasaki-Sekimoto Y."/>
            <person name="Mashiguchi K."/>
            <person name="Awai K."/>
            <person name="Shimojima M."/>
            <person name="Masuda S."/>
            <person name="Iwai M."/>
            <person name="Nobusawa T."/>
            <person name="Narise T."/>
            <person name="Kondo S."/>
            <person name="Saito H."/>
            <person name="Sato R."/>
            <person name="Murakawa M."/>
            <person name="Ihara Y."/>
            <person name="Oshima-Yamada Y."/>
            <person name="Ohtaka K."/>
            <person name="Satoh M."/>
            <person name="Sonobe K."/>
            <person name="Ishii M."/>
            <person name="Ohtani R."/>
            <person name="Kanamori-Sato M."/>
            <person name="Honoki R."/>
            <person name="Miyazaki D."/>
            <person name="Mochizuki H."/>
            <person name="Umetsu J."/>
            <person name="Higashi K."/>
            <person name="Shibata D."/>
            <person name="Kamiya Y."/>
            <person name="Sato N."/>
            <person name="Nakamura Y."/>
            <person name="Tabata S."/>
            <person name="Ida S."/>
            <person name="Kurokawa K."/>
            <person name="Ohta H."/>
        </authorList>
    </citation>
    <scope>NUCLEOTIDE SEQUENCE [LARGE SCALE GENOMIC DNA]</scope>
    <source>
        <strain evidence="1 2">NIES-2285</strain>
    </source>
</reference>
<dbReference type="EMBL" id="DF238715">
    <property type="protein sequence ID" value="GAQ93656.1"/>
    <property type="molecule type" value="Genomic_DNA"/>
</dbReference>